<gene>
    <name evidence="2" type="ORF">HNR12_005648</name>
</gene>
<proteinExistence type="predicted"/>
<evidence type="ECO:0000313" key="2">
    <source>
        <dbReference type="EMBL" id="NYI99294.1"/>
    </source>
</evidence>
<dbReference type="EMBL" id="JACCFO010000002">
    <property type="protein sequence ID" value="NYI99294.1"/>
    <property type="molecule type" value="Genomic_DNA"/>
</dbReference>
<dbReference type="Proteomes" id="UP000575985">
    <property type="component" value="Unassembled WGS sequence"/>
</dbReference>
<protein>
    <recommendedName>
        <fullName evidence="4">Transposase</fullName>
    </recommendedName>
</protein>
<accession>A0A853BW59</accession>
<sequence>MDLLTRLSALAGVIGQIVLWLDAYTAACLDRRPLIRTAEDIAAWLGRTWRWSAAHARWRRHGPGRGLVAMTIRPPHPAHPARTQEDRHGI</sequence>
<comment type="caution">
    <text evidence="2">The sequence shown here is derived from an EMBL/GenBank/DDBJ whole genome shotgun (WGS) entry which is preliminary data.</text>
</comment>
<dbReference type="AlphaFoldDB" id="A0A853BW59"/>
<organism evidence="2 3">
    <name type="scientific">Streptomonospora nanhaiensis</name>
    <dbReference type="NCBI Taxonomy" id="1323731"/>
    <lineage>
        <taxon>Bacteria</taxon>
        <taxon>Bacillati</taxon>
        <taxon>Actinomycetota</taxon>
        <taxon>Actinomycetes</taxon>
        <taxon>Streptosporangiales</taxon>
        <taxon>Nocardiopsidaceae</taxon>
        <taxon>Streptomonospora</taxon>
    </lineage>
</organism>
<evidence type="ECO:0000313" key="3">
    <source>
        <dbReference type="Proteomes" id="UP000575985"/>
    </source>
</evidence>
<keyword evidence="3" id="KW-1185">Reference proteome</keyword>
<dbReference type="RefSeq" id="WP_179770955.1">
    <property type="nucleotide sequence ID" value="NZ_JACCFO010000002.1"/>
</dbReference>
<evidence type="ECO:0008006" key="4">
    <source>
        <dbReference type="Google" id="ProtNLM"/>
    </source>
</evidence>
<evidence type="ECO:0000256" key="1">
    <source>
        <dbReference type="SAM" id="MobiDB-lite"/>
    </source>
</evidence>
<reference evidence="2 3" key="1">
    <citation type="submission" date="2020-07" db="EMBL/GenBank/DDBJ databases">
        <title>Sequencing the genomes of 1000 actinobacteria strains.</title>
        <authorList>
            <person name="Klenk H.-P."/>
        </authorList>
    </citation>
    <scope>NUCLEOTIDE SEQUENCE [LARGE SCALE GENOMIC DNA]</scope>
    <source>
        <strain evidence="2 3">DSM 45927</strain>
    </source>
</reference>
<name>A0A853BW59_9ACTN</name>
<feature type="region of interest" description="Disordered" evidence="1">
    <location>
        <begin position="71"/>
        <end position="90"/>
    </location>
</feature>